<gene>
    <name evidence="1" type="ORF">CURHAP_LOCUS26136</name>
</gene>
<evidence type="ECO:0000313" key="2">
    <source>
        <dbReference type="Proteomes" id="UP000507222"/>
    </source>
</evidence>
<dbReference type="Proteomes" id="UP000507222">
    <property type="component" value="Unassembled WGS sequence"/>
</dbReference>
<proteinExistence type="predicted"/>
<organism evidence="1 2">
    <name type="scientific">Prunus armeniaca</name>
    <name type="common">Apricot</name>
    <name type="synonym">Armeniaca vulgaris</name>
    <dbReference type="NCBI Taxonomy" id="36596"/>
    <lineage>
        <taxon>Eukaryota</taxon>
        <taxon>Viridiplantae</taxon>
        <taxon>Streptophyta</taxon>
        <taxon>Embryophyta</taxon>
        <taxon>Tracheophyta</taxon>
        <taxon>Spermatophyta</taxon>
        <taxon>Magnoliopsida</taxon>
        <taxon>eudicotyledons</taxon>
        <taxon>Gunneridae</taxon>
        <taxon>Pentapetalae</taxon>
        <taxon>rosids</taxon>
        <taxon>fabids</taxon>
        <taxon>Rosales</taxon>
        <taxon>Rosaceae</taxon>
        <taxon>Amygdaloideae</taxon>
        <taxon>Amygdaleae</taxon>
        <taxon>Prunus</taxon>
    </lineage>
</organism>
<sequence>MVHRVWKVAKSVLKTASRALMFRRKSKQLEVCKPAGDPAKKKQKKKIKEEMNLMKPEFRANDPPYCKDEVAVDAAKRLKKEAGYSGDTRTKGKDIKHWVDSEFKHVIPEYRWAKDNLKGLL</sequence>
<evidence type="ECO:0000313" key="1">
    <source>
        <dbReference type="EMBL" id="CAB4276838.1"/>
    </source>
</evidence>
<accession>A0A6J5US57</accession>
<dbReference type="AlphaFoldDB" id="A0A6J5US57"/>
<dbReference type="EMBL" id="CAEKDK010000004">
    <property type="protein sequence ID" value="CAB4276838.1"/>
    <property type="molecule type" value="Genomic_DNA"/>
</dbReference>
<protein>
    <submittedName>
        <fullName evidence="1">Uncharacterized protein</fullName>
    </submittedName>
</protein>
<reference evidence="1 2" key="1">
    <citation type="submission" date="2020-05" db="EMBL/GenBank/DDBJ databases">
        <authorList>
            <person name="Campoy J."/>
            <person name="Schneeberger K."/>
            <person name="Spophaly S."/>
        </authorList>
    </citation>
    <scope>NUCLEOTIDE SEQUENCE [LARGE SCALE GENOMIC DNA]</scope>
    <source>
        <strain evidence="1">PruArmRojPasFocal</strain>
    </source>
</reference>
<name>A0A6J5US57_PRUAR</name>